<evidence type="ECO:0000256" key="3">
    <source>
        <dbReference type="ARBA" id="ARBA00022692"/>
    </source>
</evidence>
<keyword evidence="5 6" id="KW-0472">Membrane</keyword>
<keyword evidence="4 6" id="KW-1133">Transmembrane helix</keyword>
<gene>
    <name evidence="7" type="ORF">SAMN04515671_3426</name>
</gene>
<evidence type="ECO:0000256" key="4">
    <source>
        <dbReference type="ARBA" id="ARBA00022989"/>
    </source>
</evidence>
<dbReference type="InterPro" id="IPR012902">
    <property type="entry name" value="N_methyl_site"/>
</dbReference>
<evidence type="ECO:0000256" key="2">
    <source>
        <dbReference type="ARBA" id="ARBA00022481"/>
    </source>
</evidence>
<dbReference type="GO" id="GO:0016020">
    <property type="term" value="C:membrane"/>
    <property type="evidence" value="ECO:0007669"/>
    <property type="project" value="UniProtKB-SubCell"/>
</dbReference>
<dbReference type="SUPFAM" id="SSF54523">
    <property type="entry name" value="Pili subunits"/>
    <property type="match status" value="1"/>
</dbReference>
<organism evidence="7 8">
    <name type="scientific">Nakamurella panacisegetis</name>
    <dbReference type="NCBI Taxonomy" id="1090615"/>
    <lineage>
        <taxon>Bacteria</taxon>
        <taxon>Bacillati</taxon>
        <taxon>Actinomycetota</taxon>
        <taxon>Actinomycetes</taxon>
        <taxon>Nakamurellales</taxon>
        <taxon>Nakamurellaceae</taxon>
        <taxon>Nakamurella</taxon>
    </lineage>
</organism>
<name>A0A1H0R8A0_9ACTN</name>
<dbReference type="GO" id="GO:0015627">
    <property type="term" value="C:type II protein secretion system complex"/>
    <property type="evidence" value="ECO:0007669"/>
    <property type="project" value="InterPro"/>
</dbReference>
<evidence type="ECO:0000256" key="5">
    <source>
        <dbReference type="ARBA" id="ARBA00023136"/>
    </source>
</evidence>
<dbReference type="RefSeq" id="WP_090477968.1">
    <property type="nucleotide sequence ID" value="NZ_LT629710.1"/>
</dbReference>
<comment type="subcellular location">
    <subcellularLocation>
        <location evidence="1">Membrane</location>
        <topology evidence="1">Single-pass membrane protein</topology>
    </subcellularLocation>
</comment>
<dbReference type="PANTHER" id="PTHR30093">
    <property type="entry name" value="GENERAL SECRETION PATHWAY PROTEIN G"/>
    <property type="match status" value="1"/>
</dbReference>
<evidence type="ECO:0000256" key="6">
    <source>
        <dbReference type="SAM" id="Phobius"/>
    </source>
</evidence>
<evidence type="ECO:0000313" key="8">
    <source>
        <dbReference type="Proteomes" id="UP000198741"/>
    </source>
</evidence>
<dbReference type="GO" id="GO:0015628">
    <property type="term" value="P:protein secretion by the type II secretion system"/>
    <property type="evidence" value="ECO:0007669"/>
    <property type="project" value="InterPro"/>
</dbReference>
<dbReference type="Pfam" id="PF07963">
    <property type="entry name" value="N_methyl"/>
    <property type="match status" value="1"/>
</dbReference>
<dbReference type="Gene3D" id="3.30.700.10">
    <property type="entry name" value="Glycoprotein, Type 4 Pilin"/>
    <property type="match status" value="1"/>
</dbReference>
<dbReference type="InterPro" id="IPR002416">
    <property type="entry name" value="T2SS_protein-GspH"/>
</dbReference>
<dbReference type="InterPro" id="IPR045584">
    <property type="entry name" value="Pilin-like"/>
</dbReference>
<feature type="transmembrane region" description="Helical" evidence="6">
    <location>
        <begin position="20"/>
        <end position="41"/>
    </location>
</feature>
<dbReference type="AlphaFoldDB" id="A0A1H0R8A0"/>
<sequence>MLATARKMREEEEGFTLIELLIVIVILGVLSAVVVFSVGGITDRGKAAACAADVSTVTVAGEAYIAQSPIGAVAATMGDLQTAGFLHSVPTDVTYKVDAAGKNFTVAAGAGC</sequence>
<dbReference type="OrthoDB" id="3826845at2"/>
<evidence type="ECO:0000313" key="7">
    <source>
        <dbReference type="EMBL" id="SDP25286.1"/>
    </source>
</evidence>
<protein>
    <submittedName>
        <fullName evidence="7">Prepilin-type N-terminal cleavage/methylation domain-containing protein</fullName>
    </submittedName>
</protein>
<reference evidence="7 8" key="1">
    <citation type="submission" date="2016-10" db="EMBL/GenBank/DDBJ databases">
        <authorList>
            <person name="de Groot N.N."/>
        </authorList>
    </citation>
    <scope>NUCLEOTIDE SEQUENCE [LARGE SCALE GENOMIC DNA]</scope>
    <source>
        <strain evidence="8">P4-7,KCTC 19426,CECT 7604</strain>
    </source>
</reference>
<dbReference type="NCBIfam" id="TIGR02532">
    <property type="entry name" value="IV_pilin_GFxxxE"/>
    <property type="match status" value="1"/>
</dbReference>
<proteinExistence type="predicted"/>
<keyword evidence="3 6" id="KW-0812">Transmembrane</keyword>
<dbReference type="Proteomes" id="UP000198741">
    <property type="component" value="Chromosome I"/>
</dbReference>
<dbReference type="PROSITE" id="PS00409">
    <property type="entry name" value="PROKAR_NTER_METHYL"/>
    <property type="match status" value="1"/>
</dbReference>
<dbReference type="PANTHER" id="PTHR30093:SF44">
    <property type="entry name" value="TYPE II SECRETION SYSTEM CORE PROTEIN G"/>
    <property type="match status" value="1"/>
</dbReference>
<keyword evidence="2" id="KW-0488">Methylation</keyword>
<dbReference type="EMBL" id="LT629710">
    <property type="protein sequence ID" value="SDP25286.1"/>
    <property type="molecule type" value="Genomic_DNA"/>
</dbReference>
<accession>A0A1H0R8A0</accession>
<dbReference type="STRING" id="1090615.SAMN04515671_3426"/>
<evidence type="ECO:0000256" key="1">
    <source>
        <dbReference type="ARBA" id="ARBA00004167"/>
    </source>
</evidence>
<keyword evidence="8" id="KW-1185">Reference proteome</keyword>
<dbReference type="PRINTS" id="PR00885">
    <property type="entry name" value="BCTERIALGSPH"/>
</dbReference>